<dbReference type="Proteomes" id="UP000274131">
    <property type="component" value="Unassembled WGS sequence"/>
</dbReference>
<keyword evidence="2" id="KW-1185">Reference proteome</keyword>
<evidence type="ECO:0000313" key="1">
    <source>
        <dbReference type="EMBL" id="VDD93526.1"/>
    </source>
</evidence>
<dbReference type="WBParaSite" id="EVEC_0000880701-mRNA-1">
    <property type="protein sequence ID" value="EVEC_0000880701-mRNA-1"/>
    <property type="gene ID" value="EVEC_0000880701"/>
</dbReference>
<dbReference type="EMBL" id="UXUI01009350">
    <property type="protein sequence ID" value="VDD93526.1"/>
    <property type="molecule type" value="Genomic_DNA"/>
</dbReference>
<proteinExistence type="predicted"/>
<name>A0A0N4VDU7_ENTVE</name>
<reference evidence="1 2" key="2">
    <citation type="submission" date="2018-10" db="EMBL/GenBank/DDBJ databases">
        <authorList>
            <consortium name="Pathogen Informatics"/>
        </authorList>
    </citation>
    <scope>NUCLEOTIDE SEQUENCE [LARGE SCALE GENOMIC DNA]</scope>
</reference>
<evidence type="ECO:0000313" key="2">
    <source>
        <dbReference type="Proteomes" id="UP000274131"/>
    </source>
</evidence>
<gene>
    <name evidence="1" type="ORF">EVEC_LOCUS8277</name>
</gene>
<evidence type="ECO:0000313" key="3">
    <source>
        <dbReference type="WBParaSite" id="EVEC_0000880701-mRNA-1"/>
    </source>
</evidence>
<sequence length="36" mass="4048">MVASAIAVQQYHQLVRPVHMSLKSTTNWLQNLPDGI</sequence>
<reference evidence="3" key="1">
    <citation type="submission" date="2017-02" db="UniProtKB">
        <authorList>
            <consortium name="WormBaseParasite"/>
        </authorList>
    </citation>
    <scope>IDENTIFICATION</scope>
</reference>
<accession>A0A0N4VDU7</accession>
<organism evidence="3">
    <name type="scientific">Enterobius vermicularis</name>
    <name type="common">Human pinworm</name>
    <dbReference type="NCBI Taxonomy" id="51028"/>
    <lineage>
        <taxon>Eukaryota</taxon>
        <taxon>Metazoa</taxon>
        <taxon>Ecdysozoa</taxon>
        <taxon>Nematoda</taxon>
        <taxon>Chromadorea</taxon>
        <taxon>Rhabditida</taxon>
        <taxon>Spirurina</taxon>
        <taxon>Oxyuridomorpha</taxon>
        <taxon>Oxyuroidea</taxon>
        <taxon>Oxyuridae</taxon>
        <taxon>Enterobius</taxon>
    </lineage>
</organism>
<dbReference type="AlphaFoldDB" id="A0A0N4VDU7"/>
<protein>
    <submittedName>
        <fullName evidence="1 3">Uncharacterized protein</fullName>
    </submittedName>
</protein>